<keyword evidence="2" id="KW-1185">Reference proteome</keyword>
<evidence type="ECO:0000313" key="1">
    <source>
        <dbReference type="EMBL" id="CAK6437001.1"/>
    </source>
</evidence>
<reference evidence="1" key="1">
    <citation type="submission" date="2023-12" db="EMBL/GenBank/DDBJ databases">
        <authorList>
            <person name="Brown T."/>
        </authorList>
    </citation>
    <scope>NUCLEOTIDE SEQUENCE</scope>
</reference>
<organism evidence="1 2">
    <name type="scientific">Pipistrellus nathusii</name>
    <name type="common">Nathusius' pipistrelle</name>
    <dbReference type="NCBI Taxonomy" id="59473"/>
    <lineage>
        <taxon>Eukaryota</taxon>
        <taxon>Metazoa</taxon>
        <taxon>Chordata</taxon>
        <taxon>Craniata</taxon>
        <taxon>Vertebrata</taxon>
        <taxon>Euteleostomi</taxon>
        <taxon>Mammalia</taxon>
        <taxon>Eutheria</taxon>
        <taxon>Laurasiatheria</taxon>
        <taxon>Chiroptera</taxon>
        <taxon>Yangochiroptera</taxon>
        <taxon>Vespertilionidae</taxon>
        <taxon>Pipistrellus</taxon>
    </lineage>
</organism>
<dbReference type="EMBL" id="OY882872">
    <property type="protein sequence ID" value="CAK6437001.1"/>
    <property type="molecule type" value="Genomic_DNA"/>
</dbReference>
<accession>A0ABN9ZFD2</accession>
<dbReference type="Proteomes" id="UP001314169">
    <property type="component" value="Chromosome 15"/>
</dbReference>
<evidence type="ECO:0000313" key="2">
    <source>
        <dbReference type="Proteomes" id="UP001314169"/>
    </source>
</evidence>
<name>A0ABN9ZFD2_PIPNA</name>
<protein>
    <submittedName>
        <fullName evidence="1">Uncharacterized protein</fullName>
    </submittedName>
</protein>
<proteinExistence type="predicted"/>
<sequence>MEKPGLPPACFPLSSQRMLFLTLTLVPIHPFPSFLQSHCFKHFLAIVPVYPHANTNQCELILLPLYTQTDTVNIFLTLLVPVIAYLGDLSYHNPPKASLGPRTEAKVLPSMVTILPSSLSTLSLACTGHSIHLALPLQDPQTAFLFTEHSSRVLLI</sequence>
<gene>
    <name evidence="1" type="ORF">MPIPNATIZW_LOCUS5307</name>
</gene>